<organism evidence="3 4">
    <name type="scientific">Rotaria sordida</name>
    <dbReference type="NCBI Taxonomy" id="392033"/>
    <lineage>
        <taxon>Eukaryota</taxon>
        <taxon>Metazoa</taxon>
        <taxon>Spiralia</taxon>
        <taxon>Gnathifera</taxon>
        <taxon>Rotifera</taxon>
        <taxon>Eurotatoria</taxon>
        <taxon>Bdelloidea</taxon>
        <taxon>Philodinida</taxon>
        <taxon>Philodinidae</taxon>
        <taxon>Rotaria</taxon>
    </lineage>
</organism>
<keyword evidence="2" id="KW-0472">Membrane</keyword>
<evidence type="ECO:0000256" key="1">
    <source>
        <dbReference type="SAM" id="MobiDB-lite"/>
    </source>
</evidence>
<comment type="caution">
    <text evidence="3">The sequence shown here is derived from an EMBL/GenBank/DDBJ whole genome shotgun (WGS) entry which is preliminary data.</text>
</comment>
<keyword evidence="4" id="KW-1185">Reference proteome</keyword>
<accession>A0A814LBU0</accession>
<feature type="transmembrane region" description="Helical" evidence="2">
    <location>
        <begin position="221"/>
        <end position="247"/>
    </location>
</feature>
<proteinExistence type="predicted"/>
<name>A0A814LBU0_9BILA</name>
<evidence type="ECO:0000256" key="2">
    <source>
        <dbReference type="SAM" id="Phobius"/>
    </source>
</evidence>
<gene>
    <name evidence="3" type="ORF">JXQ802_LOCUS17271</name>
</gene>
<evidence type="ECO:0000313" key="4">
    <source>
        <dbReference type="Proteomes" id="UP000663870"/>
    </source>
</evidence>
<dbReference type="Proteomes" id="UP000663870">
    <property type="component" value="Unassembled WGS sequence"/>
</dbReference>
<dbReference type="EMBL" id="CAJNOL010000434">
    <property type="protein sequence ID" value="CAF1062980.1"/>
    <property type="molecule type" value="Genomic_DNA"/>
</dbReference>
<feature type="compositionally biased region" description="Basic residues" evidence="1">
    <location>
        <begin position="106"/>
        <end position="118"/>
    </location>
</feature>
<reference evidence="3" key="1">
    <citation type="submission" date="2021-02" db="EMBL/GenBank/DDBJ databases">
        <authorList>
            <person name="Nowell W R."/>
        </authorList>
    </citation>
    <scope>NUCLEOTIDE SEQUENCE</scope>
</reference>
<feature type="region of interest" description="Disordered" evidence="1">
    <location>
        <begin position="1"/>
        <end position="21"/>
    </location>
</feature>
<sequence length="430" mass="49100">MKYQLESKVWPNRSQPTTRNGTMIYPDFNTGPSKTLHRSGPISVQRVNPETKVQSQDYDEYFVADKEKQAQTGRWVLNVIAANEAYRKLHMSNKKGNVRHTDSKRSSKKKHSFQSKKSSRVEPIELSSQYIDSRLHRIEKKHSKNQNRNRLPNETIINPVQIHNDQTTSLSRFSSATPIYDIETIERSVISSLPRSSSRSRDYSIDEFNEIDENTCLSKRMLIIITIISIIFIIGIFVAVLVTIFVGRSGSTDSSGKILDFKSILTPLSSENYWICPIEMFNITDPFCEGQISYNYYSCYQMATSKLFTIQFALQHDTISGHWYFDGISVVQNDNIQLIVNGGFESNLTGWTLNISSNSTPDTYIDTTTNLAHTGSAYLYGASKYYPVYIQQTFQVIQGEYINVSFWWKYDGGLKLGHICQAIGRLIPSL</sequence>
<feature type="region of interest" description="Disordered" evidence="1">
    <location>
        <begin position="90"/>
        <end position="121"/>
    </location>
</feature>
<dbReference type="AlphaFoldDB" id="A0A814LBU0"/>
<dbReference type="Gene3D" id="2.60.120.260">
    <property type="entry name" value="Galactose-binding domain-like"/>
    <property type="match status" value="1"/>
</dbReference>
<keyword evidence="2" id="KW-1133">Transmembrane helix</keyword>
<feature type="compositionally biased region" description="Polar residues" evidence="1">
    <location>
        <begin position="12"/>
        <end position="21"/>
    </location>
</feature>
<protein>
    <submittedName>
        <fullName evidence="3">Uncharacterized protein</fullName>
    </submittedName>
</protein>
<keyword evidence="2" id="KW-0812">Transmembrane</keyword>
<evidence type="ECO:0000313" key="3">
    <source>
        <dbReference type="EMBL" id="CAF1062980.1"/>
    </source>
</evidence>